<dbReference type="GO" id="GO:0003677">
    <property type="term" value="F:DNA binding"/>
    <property type="evidence" value="ECO:0007669"/>
    <property type="project" value="InterPro"/>
</dbReference>
<dbReference type="AlphaFoldDB" id="A0A9D9GWN6"/>
<feature type="domain" description="Helicase C-terminal" evidence="2">
    <location>
        <begin position="403"/>
        <end position="542"/>
    </location>
</feature>
<dbReference type="Proteomes" id="UP000823634">
    <property type="component" value="Unassembled WGS sequence"/>
</dbReference>
<reference evidence="3" key="2">
    <citation type="journal article" date="2021" name="PeerJ">
        <title>Extensive microbial diversity within the chicken gut microbiome revealed by metagenomics and culture.</title>
        <authorList>
            <person name="Gilroy R."/>
            <person name="Ravi A."/>
            <person name="Getino M."/>
            <person name="Pursley I."/>
            <person name="Horton D.L."/>
            <person name="Alikhan N.F."/>
            <person name="Baker D."/>
            <person name="Gharbi K."/>
            <person name="Hall N."/>
            <person name="Watson M."/>
            <person name="Adriaenssens E.M."/>
            <person name="Foster-Nyarko E."/>
            <person name="Jarju S."/>
            <person name="Secka A."/>
            <person name="Antonio M."/>
            <person name="Oren A."/>
            <person name="Chaudhuri R.R."/>
            <person name="La Ragione R."/>
            <person name="Hildebrand F."/>
            <person name="Pallen M.J."/>
        </authorList>
    </citation>
    <scope>NUCLEOTIDE SEQUENCE</scope>
    <source>
        <strain evidence="3">17113</strain>
    </source>
</reference>
<evidence type="ECO:0000313" key="3">
    <source>
        <dbReference type="EMBL" id="MBO8426728.1"/>
    </source>
</evidence>
<feature type="non-terminal residue" evidence="3">
    <location>
        <position position="542"/>
    </location>
</feature>
<dbReference type="PROSITE" id="PS51192">
    <property type="entry name" value="HELICASE_ATP_BIND_1"/>
    <property type="match status" value="1"/>
</dbReference>
<dbReference type="SMART" id="SM00487">
    <property type="entry name" value="DEXDc"/>
    <property type="match status" value="1"/>
</dbReference>
<dbReference type="PROSITE" id="PS51194">
    <property type="entry name" value="HELICASE_CTER"/>
    <property type="match status" value="1"/>
</dbReference>
<name>A0A9D9GWN6_9FIRM</name>
<dbReference type="InterPro" id="IPR014001">
    <property type="entry name" value="Helicase_ATP-bd"/>
</dbReference>
<dbReference type="PANTHER" id="PTHR47962">
    <property type="entry name" value="ATP-DEPENDENT HELICASE LHR-RELATED-RELATED"/>
    <property type="match status" value="1"/>
</dbReference>
<dbReference type="GO" id="GO:0016887">
    <property type="term" value="F:ATP hydrolysis activity"/>
    <property type="evidence" value="ECO:0007669"/>
    <property type="project" value="TreeGrafter"/>
</dbReference>
<feature type="domain" description="Helicase ATP-binding" evidence="1">
    <location>
        <begin position="209"/>
        <end position="358"/>
    </location>
</feature>
<reference evidence="3" key="1">
    <citation type="submission" date="2020-10" db="EMBL/GenBank/DDBJ databases">
        <authorList>
            <person name="Gilroy R."/>
        </authorList>
    </citation>
    <scope>NUCLEOTIDE SEQUENCE</scope>
    <source>
        <strain evidence="3">17113</strain>
    </source>
</reference>
<accession>A0A9D9GWN6</accession>
<dbReference type="InterPro" id="IPR052511">
    <property type="entry name" value="ATP-dep_Helicase"/>
</dbReference>
<dbReference type="CDD" id="cd18799">
    <property type="entry name" value="SF2_C_EcoAI-like"/>
    <property type="match status" value="1"/>
</dbReference>
<organism evidence="3 4">
    <name type="scientific">Candidatus Alloenteromonas pullistercoris</name>
    <dbReference type="NCBI Taxonomy" id="2840785"/>
    <lineage>
        <taxon>Bacteria</taxon>
        <taxon>Bacillati</taxon>
        <taxon>Bacillota</taxon>
        <taxon>Bacillota incertae sedis</taxon>
        <taxon>Candidatus Alloenteromonas</taxon>
    </lineage>
</organism>
<dbReference type="SMART" id="SM00490">
    <property type="entry name" value="HELICc"/>
    <property type="match status" value="1"/>
</dbReference>
<dbReference type="SUPFAM" id="SSF52540">
    <property type="entry name" value="P-loop containing nucleoside triphosphate hydrolases"/>
    <property type="match status" value="1"/>
</dbReference>
<proteinExistence type="predicted"/>
<sequence length="542" mass="61098">MGEIGFYSNASSPRFLDKLRRCLSLCREFSFSVSFVKQSGLSLIMNDLEAALRRGAKGSFIASSYQNFTDIAALESLLRLQKSFPSSFSCHFDYDDFLDGGFHCKGYLFAYDNDCELLIGSSNLTSFALERNVEWDLGASSSFEAYRQAKSEFATLFESTHPLDEALIRDYAARLASSSFRWDMDFAFGGKNLPSPNPMQQKALSEIRRLRQLGGKKALVIAATGSGKTFLAAFDAYDFLAKRVLFVVHRESILKEAKATFAKLFKDKRTYGLYTGNQADRDADFLFASNQMLCRHLNEFDPKRFDYIVIDEVHHAAASSYKAIIEHFQPEFLLGLTATPDRMDGQDVYSLFDDNIPYDLNLREAIENGLVVPFHYYGFKDEHLDYSDQGLDGIAKMMADEGNVDFIISKMKEHWPSGKLMALAFVPNVETAERMAGRFSARGFPSIPLTGKSSSMERESAFRRLQDDDDPLSILFCVDILNEGVDIPRVNMVLFLRPTESSTIFIQQLGRGLRKSPGKDHVVVLDFIANSYRRSAFIPLAL</sequence>
<dbReference type="Gene3D" id="3.30.870.10">
    <property type="entry name" value="Endonuclease Chain A"/>
    <property type="match status" value="1"/>
</dbReference>
<keyword evidence="3" id="KW-0347">Helicase</keyword>
<keyword evidence="3" id="KW-0547">Nucleotide-binding</keyword>
<protein>
    <submittedName>
        <fullName evidence="3">DEAD/DEAH box helicase family protein</fullName>
    </submittedName>
</protein>
<keyword evidence="3" id="KW-0067">ATP-binding</keyword>
<evidence type="ECO:0000313" key="4">
    <source>
        <dbReference type="Proteomes" id="UP000823634"/>
    </source>
</evidence>
<dbReference type="Gene3D" id="3.40.50.300">
    <property type="entry name" value="P-loop containing nucleotide triphosphate hydrolases"/>
    <property type="match status" value="2"/>
</dbReference>
<dbReference type="Pfam" id="PF04851">
    <property type="entry name" value="ResIII"/>
    <property type="match status" value="1"/>
</dbReference>
<dbReference type="CDD" id="cd18032">
    <property type="entry name" value="DEXHc_RE_I_III_res"/>
    <property type="match status" value="1"/>
</dbReference>
<evidence type="ECO:0000259" key="2">
    <source>
        <dbReference type="PROSITE" id="PS51194"/>
    </source>
</evidence>
<comment type="caution">
    <text evidence="3">The sequence shown here is derived from an EMBL/GenBank/DDBJ whole genome shotgun (WGS) entry which is preliminary data.</text>
</comment>
<evidence type="ECO:0000259" key="1">
    <source>
        <dbReference type="PROSITE" id="PS51192"/>
    </source>
</evidence>
<dbReference type="SUPFAM" id="SSF56024">
    <property type="entry name" value="Phospholipase D/nuclease"/>
    <property type="match status" value="1"/>
</dbReference>
<dbReference type="InterPro" id="IPR001650">
    <property type="entry name" value="Helicase_C-like"/>
</dbReference>
<keyword evidence="3" id="KW-0378">Hydrolase</keyword>
<dbReference type="InterPro" id="IPR027417">
    <property type="entry name" value="P-loop_NTPase"/>
</dbReference>
<dbReference type="InterPro" id="IPR006935">
    <property type="entry name" value="Helicase/UvrB_N"/>
</dbReference>
<dbReference type="GO" id="GO:0005524">
    <property type="term" value="F:ATP binding"/>
    <property type="evidence" value="ECO:0007669"/>
    <property type="project" value="InterPro"/>
</dbReference>
<dbReference type="GO" id="GO:0004386">
    <property type="term" value="F:helicase activity"/>
    <property type="evidence" value="ECO:0007669"/>
    <property type="project" value="UniProtKB-KW"/>
</dbReference>
<gene>
    <name evidence="3" type="ORF">IAC61_05390</name>
</gene>
<dbReference type="PANTHER" id="PTHR47962:SF7">
    <property type="entry name" value="MITOCHONDRIAL ATP-DEPENDENT HELICASE IRC3-RELATED"/>
    <property type="match status" value="1"/>
</dbReference>
<dbReference type="Pfam" id="PF00271">
    <property type="entry name" value="Helicase_C"/>
    <property type="match status" value="1"/>
</dbReference>
<dbReference type="EMBL" id="JADINA010000033">
    <property type="protein sequence ID" value="MBO8426728.1"/>
    <property type="molecule type" value="Genomic_DNA"/>
</dbReference>